<protein>
    <submittedName>
        <fullName evidence="2">OLC1v1024100C1</fullName>
    </submittedName>
</protein>
<proteinExistence type="predicted"/>
<evidence type="ECO:0000256" key="1">
    <source>
        <dbReference type="SAM" id="MobiDB-lite"/>
    </source>
</evidence>
<feature type="region of interest" description="Disordered" evidence="1">
    <location>
        <begin position="55"/>
        <end position="80"/>
    </location>
</feature>
<evidence type="ECO:0000313" key="3">
    <source>
        <dbReference type="Proteomes" id="UP001161247"/>
    </source>
</evidence>
<evidence type="ECO:0000313" key="2">
    <source>
        <dbReference type="EMBL" id="CAI9089513.1"/>
    </source>
</evidence>
<organism evidence="2 3">
    <name type="scientific">Oldenlandia corymbosa var. corymbosa</name>
    <dbReference type="NCBI Taxonomy" id="529605"/>
    <lineage>
        <taxon>Eukaryota</taxon>
        <taxon>Viridiplantae</taxon>
        <taxon>Streptophyta</taxon>
        <taxon>Embryophyta</taxon>
        <taxon>Tracheophyta</taxon>
        <taxon>Spermatophyta</taxon>
        <taxon>Magnoliopsida</taxon>
        <taxon>eudicotyledons</taxon>
        <taxon>Gunneridae</taxon>
        <taxon>Pentapetalae</taxon>
        <taxon>asterids</taxon>
        <taxon>lamiids</taxon>
        <taxon>Gentianales</taxon>
        <taxon>Rubiaceae</taxon>
        <taxon>Rubioideae</taxon>
        <taxon>Spermacoceae</taxon>
        <taxon>Hedyotis-Oldenlandia complex</taxon>
        <taxon>Oldenlandia</taxon>
    </lineage>
</organism>
<dbReference type="AlphaFoldDB" id="A0AAV1C367"/>
<dbReference type="EMBL" id="OX459118">
    <property type="protein sequence ID" value="CAI9089513.1"/>
    <property type="molecule type" value="Genomic_DNA"/>
</dbReference>
<feature type="compositionally biased region" description="Low complexity" evidence="1">
    <location>
        <begin position="1"/>
        <end position="28"/>
    </location>
</feature>
<accession>A0AAV1C367</accession>
<feature type="region of interest" description="Disordered" evidence="1">
    <location>
        <begin position="1"/>
        <end position="29"/>
    </location>
</feature>
<name>A0AAV1C367_OLDCO</name>
<dbReference type="Proteomes" id="UP001161247">
    <property type="component" value="Chromosome 1"/>
</dbReference>
<feature type="region of interest" description="Disordered" evidence="1">
    <location>
        <begin position="151"/>
        <end position="189"/>
    </location>
</feature>
<sequence length="189" mass="20361">MSTLINHNSNNNNNNQNNSANSNANASADQTTIDHAARNSNDFHDVEDPVEGIVENGDQEEPQPPVDGIHNNAGPLPQTRNSIAVTPRVPIPNVHDNVGMALEHGNLEVPPAAPPGSNRESGVHPEDANIIRWLVEKGYLDEEKATIYMASGTLPPPPGFPPHGGEVENPRRSKKPRQHIPANNTNTSN</sequence>
<gene>
    <name evidence="2" type="ORF">OLC1_LOCUS1846</name>
</gene>
<reference evidence="2" key="1">
    <citation type="submission" date="2023-03" db="EMBL/GenBank/DDBJ databases">
        <authorList>
            <person name="Julca I."/>
        </authorList>
    </citation>
    <scope>NUCLEOTIDE SEQUENCE</scope>
</reference>
<keyword evidence="3" id="KW-1185">Reference proteome</keyword>